<dbReference type="Pfam" id="PF01926">
    <property type="entry name" value="MMR_HSR1"/>
    <property type="match status" value="2"/>
</dbReference>
<keyword evidence="6 8" id="KW-0342">GTP-binding</keyword>
<dbReference type="NCBIfam" id="TIGR03594">
    <property type="entry name" value="GTPase_EngA"/>
    <property type="match status" value="1"/>
</dbReference>
<evidence type="ECO:0000256" key="3">
    <source>
        <dbReference type="ARBA" id="ARBA00022517"/>
    </source>
</evidence>
<dbReference type="InterPro" id="IPR031166">
    <property type="entry name" value="G_ENGA"/>
</dbReference>
<evidence type="ECO:0000256" key="2">
    <source>
        <dbReference type="ARBA" id="ARBA00020953"/>
    </source>
</evidence>
<dbReference type="PANTHER" id="PTHR43834">
    <property type="entry name" value="GTPASE DER"/>
    <property type="match status" value="1"/>
</dbReference>
<dbReference type="EMBL" id="BIMN01000001">
    <property type="protein sequence ID" value="GCE63310.1"/>
    <property type="molecule type" value="Genomic_DNA"/>
</dbReference>
<dbReference type="InterPro" id="IPR016484">
    <property type="entry name" value="GTPase_Der"/>
</dbReference>
<accession>A0A478FTG8</accession>
<feature type="binding site" evidence="8">
    <location>
        <begin position="299"/>
        <end position="302"/>
    </location>
    <ligand>
        <name>GTP</name>
        <dbReference type="ChEBI" id="CHEBI:37565"/>
        <label>2</label>
    </ligand>
</feature>
<dbReference type="InterPro" id="IPR006073">
    <property type="entry name" value="GTP-bd"/>
</dbReference>
<dbReference type="InterPro" id="IPR027417">
    <property type="entry name" value="P-loop_NTPase"/>
</dbReference>
<feature type="domain" description="EngA-type G" evidence="11">
    <location>
        <begin position="180"/>
        <end position="357"/>
    </location>
</feature>
<feature type="binding site" evidence="8">
    <location>
        <begin position="186"/>
        <end position="193"/>
    </location>
    <ligand>
        <name>GTP</name>
        <dbReference type="ChEBI" id="CHEBI:37565"/>
        <label>2</label>
    </ligand>
</feature>
<sequence>MSLKQVVIVGKPNVGKSQLFNRLTGERHSVVFSEPGVTRDRVTLEVSWFDKKFLLTDTGGYTLDEMSFQDEMNRQTEIALSESDLIVLVVSCKEGIDNDDVYLSKILKRKKAKNVVLVANKCDCLKSGEDIGEYKLGYGDALFISSEHGINTGLLLETIIEKLNIGTFKEEELVRDKSRLRLAIIGRPNVGKSSLVNSLLKEKRIITSEIAGTTRDAIDLDFEFLGKKYKLIDTPGIRRHASIYKDTKEKYSVLRSKKAISRSDMVLLVFDISEELSELDERVGGLIYEANIPSIIVVNKFDLVKENHEEVKKEFEKKIKKKFKFLSWSPVVFVSAKESSKLDRIFKQIELIKTEINKKIPDYLLHDFLYKISFLFSVPAVKGQKIKLFSLSQVDGQVPTFLFLCNNPDLLHFSYARLVENQIRSGFGYKIVPITVVYKKK</sequence>
<evidence type="ECO:0000256" key="4">
    <source>
        <dbReference type="ARBA" id="ARBA00022737"/>
    </source>
</evidence>
<dbReference type="PRINTS" id="PR00326">
    <property type="entry name" value="GTP1OBG"/>
</dbReference>
<evidence type="ECO:0000256" key="9">
    <source>
        <dbReference type="PROSITE-ProRule" id="PRU01049"/>
    </source>
</evidence>
<dbReference type="HAMAP" id="MF_00195">
    <property type="entry name" value="GTPase_Der"/>
    <property type="match status" value="1"/>
</dbReference>
<protein>
    <recommendedName>
        <fullName evidence="2 8">GTPase Der</fullName>
    </recommendedName>
    <alternativeName>
        <fullName evidence="7 8">GTP-binding protein EngA</fullName>
    </alternativeName>
</protein>
<dbReference type="NCBIfam" id="TIGR00231">
    <property type="entry name" value="small_GTP"/>
    <property type="match status" value="2"/>
</dbReference>
<comment type="similarity">
    <text evidence="1 8 9 10">Belongs to the TRAFAC class TrmE-Era-EngA-EngB-Septin-like GTPase superfamily. EngA (Der) GTPase family.</text>
</comment>
<dbReference type="SUPFAM" id="SSF52540">
    <property type="entry name" value="P-loop containing nucleoside triphosphate hydrolases"/>
    <property type="match status" value="2"/>
</dbReference>
<dbReference type="PROSITE" id="PS51712">
    <property type="entry name" value="G_ENGA"/>
    <property type="match status" value="1"/>
</dbReference>
<feature type="binding site" evidence="8">
    <location>
        <begin position="57"/>
        <end position="61"/>
    </location>
    <ligand>
        <name>GTP</name>
        <dbReference type="ChEBI" id="CHEBI:37565"/>
        <label>1</label>
    </ligand>
</feature>
<comment type="caution">
    <text evidence="12">The sequence shown here is derived from an EMBL/GenBank/DDBJ whole genome shotgun (WGS) entry which is preliminary data.</text>
</comment>
<dbReference type="Gene3D" id="3.30.300.20">
    <property type="match status" value="1"/>
</dbReference>
<dbReference type="InterPro" id="IPR015946">
    <property type="entry name" value="KH_dom-like_a/b"/>
</dbReference>
<dbReference type="PANTHER" id="PTHR43834:SF6">
    <property type="entry name" value="GTPASE DER"/>
    <property type="match status" value="1"/>
</dbReference>
<dbReference type="CDD" id="cd01895">
    <property type="entry name" value="EngA2"/>
    <property type="match status" value="1"/>
</dbReference>
<dbReference type="Gene3D" id="3.40.50.300">
    <property type="entry name" value="P-loop containing nucleotide triphosphate hydrolases"/>
    <property type="match status" value="2"/>
</dbReference>
<evidence type="ECO:0000256" key="8">
    <source>
        <dbReference type="HAMAP-Rule" id="MF_00195"/>
    </source>
</evidence>
<evidence type="ECO:0000259" key="11">
    <source>
        <dbReference type="PROSITE" id="PS51712"/>
    </source>
</evidence>
<dbReference type="GO" id="GO:0042254">
    <property type="term" value="P:ribosome biogenesis"/>
    <property type="evidence" value="ECO:0007669"/>
    <property type="project" value="UniProtKB-KW"/>
</dbReference>
<keyword evidence="4 10" id="KW-0677">Repeat</keyword>
<reference evidence="12 13" key="1">
    <citation type="submission" date="2019-01" db="EMBL/GenBank/DDBJ databases">
        <title>Draft genome sequences of Candidatus Mycoplasma haemohominis SWG34-3 identified from a patient with pyrexia, anemia and liver dysfunction.</title>
        <authorList>
            <person name="Sekizuka T."/>
            <person name="Hattori N."/>
            <person name="Katano H."/>
            <person name="Takuma T."/>
            <person name="Ito T."/>
            <person name="Arai N."/>
            <person name="Yanai R."/>
            <person name="Ishii S."/>
            <person name="Miura Y."/>
            <person name="Tokunaga T."/>
            <person name="Watanabe H."/>
            <person name="Nomura N."/>
            <person name="Eguchi J."/>
            <person name="Arai T."/>
            <person name="Hasegawa H."/>
            <person name="Nakamaki T."/>
            <person name="Wakita T."/>
            <person name="Niki Y."/>
            <person name="Kuroda M."/>
        </authorList>
    </citation>
    <scope>NUCLEOTIDE SEQUENCE [LARGE SCALE GENOMIC DNA]</scope>
    <source>
        <strain evidence="12">SWG34-3</strain>
    </source>
</reference>
<dbReference type="SMART" id="SM00173">
    <property type="entry name" value="RAS"/>
    <property type="match status" value="1"/>
</dbReference>
<feature type="binding site" evidence="8">
    <location>
        <begin position="120"/>
        <end position="123"/>
    </location>
    <ligand>
        <name>GTP</name>
        <dbReference type="ChEBI" id="CHEBI:37565"/>
        <label>1</label>
    </ligand>
</feature>
<evidence type="ECO:0000256" key="5">
    <source>
        <dbReference type="ARBA" id="ARBA00022741"/>
    </source>
</evidence>
<name>A0A478FTG8_9MOLU</name>
<dbReference type="InterPro" id="IPR005225">
    <property type="entry name" value="Small_GTP-bd"/>
</dbReference>
<organism evidence="12 13">
    <name type="scientific">Candidatus Mycoplasma haematohominis</name>
    <dbReference type="NCBI Taxonomy" id="1494318"/>
    <lineage>
        <taxon>Bacteria</taxon>
        <taxon>Bacillati</taxon>
        <taxon>Mycoplasmatota</taxon>
        <taxon>Mollicutes</taxon>
        <taxon>Mycoplasmataceae</taxon>
        <taxon>Mycoplasma</taxon>
    </lineage>
</organism>
<keyword evidence="3 8" id="KW-0690">Ribosome biogenesis</keyword>
<evidence type="ECO:0000256" key="10">
    <source>
        <dbReference type="RuleBase" id="RU004481"/>
    </source>
</evidence>
<proteinExistence type="inferred from homology"/>
<dbReference type="Proteomes" id="UP000324831">
    <property type="component" value="Unassembled WGS sequence"/>
</dbReference>
<comment type="function">
    <text evidence="8 10">GTPase that plays an essential role in the late steps of ribosome biogenesis.</text>
</comment>
<dbReference type="CDD" id="cd01894">
    <property type="entry name" value="EngA1"/>
    <property type="match status" value="1"/>
</dbReference>
<dbReference type="FunFam" id="3.40.50.300:FF:000040">
    <property type="entry name" value="GTPase Der"/>
    <property type="match status" value="1"/>
</dbReference>
<feature type="binding site" evidence="8">
    <location>
        <begin position="10"/>
        <end position="17"/>
    </location>
    <ligand>
        <name>GTP</name>
        <dbReference type="ChEBI" id="CHEBI:37565"/>
        <label>1</label>
    </ligand>
</feature>
<evidence type="ECO:0000256" key="6">
    <source>
        <dbReference type="ARBA" id="ARBA00023134"/>
    </source>
</evidence>
<dbReference type="GO" id="GO:0043022">
    <property type="term" value="F:ribosome binding"/>
    <property type="evidence" value="ECO:0007669"/>
    <property type="project" value="TreeGrafter"/>
</dbReference>
<dbReference type="PIRSF" id="PIRSF006485">
    <property type="entry name" value="GTP-binding_EngA"/>
    <property type="match status" value="1"/>
</dbReference>
<evidence type="ECO:0000256" key="1">
    <source>
        <dbReference type="ARBA" id="ARBA00008279"/>
    </source>
</evidence>
<dbReference type="AlphaFoldDB" id="A0A478FTG8"/>
<keyword evidence="5 8" id="KW-0547">Nucleotide-binding</keyword>
<dbReference type="Pfam" id="PF14714">
    <property type="entry name" value="KH_dom-like"/>
    <property type="match status" value="1"/>
</dbReference>
<comment type="subunit">
    <text evidence="8">Associates with the 50S ribosomal subunit.</text>
</comment>
<gene>
    <name evidence="8 12" type="primary">der</name>
    <name evidence="12" type="ORF">MHSWG343_02990</name>
</gene>
<dbReference type="InterPro" id="IPR032859">
    <property type="entry name" value="KH_dom-like"/>
</dbReference>
<evidence type="ECO:0000313" key="12">
    <source>
        <dbReference type="EMBL" id="GCE63310.1"/>
    </source>
</evidence>
<feature type="binding site" evidence="8">
    <location>
        <begin position="233"/>
        <end position="237"/>
    </location>
    <ligand>
        <name>GTP</name>
        <dbReference type="ChEBI" id="CHEBI:37565"/>
        <label>2</label>
    </ligand>
</feature>
<evidence type="ECO:0000313" key="13">
    <source>
        <dbReference type="Proteomes" id="UP000324831"/>
    </source>
</evidence>
<dbReference type="GO" id="GO:0005525">
    <property type="term" value="F:GTP binding"/>
    <property type="evidence" value="ECO:0007669"/>
    <property type="project" value="UniProtKB-UniRule"/>
</dbReference>
<evidence type="ECO:0000256" key="7">
    <source>
        <dbReference type="ARBA" id="ARBA00032345"/>
    </source>
</evidence>